<reference evidence="7 8" key="1">
    <citation type="submission" date="2020-02" db="EMBL/GenBank/DDBJ databases">
        <title>Genome sequence of Roseobacter ponti.</title>
        <authorList>
            <person name="Hollensteiner J."/>
            <person name="Schneider D."/>
            <person name="Poehlein A."/>
            <person name="Daniel R."/>
        </authorList>
    </citation>
    <scope>NUCLEOTIDE SEQUENCE [LARGE SCALE GENOMIC DNA]</scope>
    <source>
        <strain evidence="7 8">DSM 106830</strain>
    </source>
</reference>
<keyword evidence="8" id="KW-1185">Reference proteome</keyword>
<dbReference type="InterPro" id="IPR008266">
    <property type="entry name" value="Tyr_kinase_AS"/>
</dbReference>
<accession>A0A858SR21</accession>
<dbReference type="EMBL" id="CP048788">
    <property type="protein sequence ID" value="QJF51164.1"/>
    <property type="molecule type" value="Genomic_DNA"/>
</dbReference>
<protein>
    <submittedName>
        <fullName evidence="7">Serine/threonine protein kinase</fullName>
    </submittedName>
</protein>
<organism evidence="7 8">
    <name type="scientific">Roseobacter ponti</name>
    <dbReference type="NCBI Taxonomy" id="1891787"/>
    <lineage>
        <taxon>Bacteria</taxon>
        <taxon>Pseudomonadati</taxon>
        <taxon>Pseudomonadota</taxon>
        <taxon>Alphaproteobacteria</taxon>
        <taxon>Rhodobacterales</taxon>
        <taxon>Roseobacteraceae</taxon>
        <taxon>Roseobacter</taxon>
    </lineage>
</organism>
<name>A0A858SR21_9RHOB</name>
<keyword evidence="4" id="KW-0067">ATP-binding</keyword>
<dbReference type="InterPro" id="IPR011009">
    <property type="entry name" value="Kinase-like_dom_sf"/>
</dbReference>
<dbReference type="PROSITE" id="PS00109">
    <property type="entry name" value="PROTEIN_KINASE_TYR"/>
    <property type="match status" value="1"/>
</dbReference>
<keyword evidence="7" id="KW-0723">Serine/threonine-protein kinase</keyword>
<dbReference type="RefSeq" id="WP_169640379.1">
    <property type="nucleotide sequence ID" value="NZ_CP048788.1"/>
</dbReference>
<dbReference type="AlphaFoldDB" id="A0A858SR21"/>
<evidence type="ECO:0000256" key="4">
    <source>
        <dbReference type="ARBA" id="ARBA00022840"/>
    </source>
</evidence>
<dbReference type="PANTHER" id="PTHR43289">
    <property type="entry name" value="MITOGEN-ACTIVATED PROTEIN KINASE KINASE KINASE 20-RELATED"/>
    <property type="match status" value="1"/>
</dbReference>
<feature type="compositionally biased region" description="Basic and acidic residues" evidence="5">
    <location>
        <begin position="379"/>
        <end position="393"/>
    </location>
</feature>
<keyword evidence="1" id="KW-0808">Transferase</keyword>
<dbReference type="Pfam" id="PF00069">
    <property type="entry name" value="Pkinase"/>
    <property type="match status" value="1"/>
</dbReference>
<dbReference type="InterPro" id="IPR000719">
    <property type="entry name" value="Prot_kinase_dom"/>
</dbReference>
<keyword evidence="3 7" id="KW-0418">Kinase</keyword>
<gene>
    <name evidence="7" type="ORF">G3256_08325</name>
</gene>
<evidence type="ECO:0000256" key="3">
    <source>
        <dbReference type="ARBA" id="ARBA00022777"/>
    </source>
</evidence>
<keyword evidence="2" id="KW-0547">Nucleotide-binding</keyword>
<dbReference type="SUPFAM" id="SSF56112">
    <property type="entry name" value="Protein kinase-like (PK-like)"/>
    <property type="match status" value="1"/>
</dbReference>
<evidence type="ECO:0000313" key="7">
    <source>
        <dbReference type="EMBL" id="QJF51164.1"/>
    </source>
</evidence>
<proteinExistence type="predicted"/>
<dbReference type="Gene3D" id="1.10.510.10">
    <property type="entry name" value="Transferase(Phosphotransferase) domain 1"/>
    <property type="match status" value="1"/>
</dbReference>
<feature type="region of interest" description="Disordered" evidence="5">
    <location>
        <begin position="379"/>
        <end position="406"/>
    </location>
</feature>
<feature type="domain" description="Protein kinase" evidence="6">
    <location>
        <begin position="27"/>
        <end position="377"/>
    </location>
</feature>
<evidence type="ECO:0000313" key="8">
    <source>
        <dbReference type="Proteomes" id="UP000503308"/>
    </source>
</evidence>
<evidence type="ECO:0000256" key="1">
    <source>
        <dbReference type="ARBA" id="ARBA00022679"/>
    </source>
</evidence>
<dbReference type="PANTHER" id="PTHR43289:SF34">
    <property type="entry name" value="SERINE_THREONINE-PROTEIN KINASE YBDM-RELATED"/>
    <property type="match status" value="1"/>
</dbReference>
<dbReference type="KEGG" id="rpon:G3256_08325"/>
<dbReference type="Gene3D" id="3.30.200.20">
    <property type="entry name" value="Phosphorylase Kinase, domain 1"/>
    <property type="match status" value="1"/>
</dbReference>
<dbReference type="GO" id="GO:0005524">
    <property type="term" value="F:ATP binding"/>
    <property type="evidence" value="ECO:0007669"/>
    <property type="project" value="UniProtKB-KW"/>
</dbReference>
<dbReference type="GO" id="GO:0004674">
    <property type="term" value="F:protein serine/threonine kinase activity"/>
    <property type="evidence" value="ECO:0007669"/>
    <property type="project" value="UniProtKB-KW"/>
</dbReference>
<evidence type="ECO:0000256" key="2">
    <source>
        <dbReference type="ARBA" id="ARBA00022741"/>
    </source>
</evidence>
<dbReference type="PROSITE" id="PS50011">
    <property type="entry name" value="PROTEIN_KINASE_DOM"/>
    <property type="match status" value="1"/>
</dbReference>
<sequence>MNRMSAIEDGPQGDQLPDGARLLQGQYQIERQLQRGGFGITYVARDSLDREVVIKECFPGDLCERADGKVRASEPGFEGQLIALRRQFIREARSIAKFRHRNIVSVHQVFEENNTAYMALDQVMGADLITIIEEQPARVTPGFIRLVLDQMLDALGYTHDQGVLHRDISPDNILLDDKDILTLIDFGAAIEQPKPGERVFSSLIAVKDGYSPHEFYLPDTLHDFSSDLYALGATLFHMITGEAPPCCQVRLSATAAGEPDPCIPLTRGTWDCDYNILATVDRAMNVLQEDRFASASEWMETLNSLPLLKPPAPARKEFDPILESTISRLVEETNTELDPGRPGMETRARREIEAQPAPRKNVVDIFGNPIEDVSTWLKEQERSDQTADYHDTPTDEPATTPPGRSRMARLLSRCMPGKKSNEQSRD</sequence>
<dbReference type="CDD" id="cd14014">
    <property type="entry name" value="STKc_PknB_like"/>
    <property type="match status" value="1"/>
</dbReference>
<dbReference type="Proteomes" id="UP000503308">
    <property type="component" value="Chromosome"/>
</dbReference>
<evidence type="ECO:0000259" key="6">
    <source>
        <dbReference type="PROSITE" id="PS50011"/>
    </source>
</evidence>
<evidence type="ECO:0000256" key="5">
    <source>
        <dbReference type="SAM" id="MobiDB-lite"/>
    </source>
</evidence>